<sequence length="248" mass="28170">MKRFGPLLVPTRRAVREAQKAADVEGYIAAVAARVPLPKRFGTSRRRLRIEINGALRDYPIIDELVASQPWDARKRLLERHIAWARDFAKLSAENSDAGKWLAEQLGSSYPDDPAKAVQGHEERLKQVLETFWPLDRQEGDFGLQSVSNFLEPEQTPPLEWLIRERLRKIFERFFQMPATQGMEPSRWEGGGAIHYGKPKDGPYLAFVLAVLKEPQAKELGIEASAATVRRYLKGPVRRKTGTKTAKK</sequence>
<organism evidence="1 2">
    <name type="scientific">Mesorhizobium waimense</name>
    <dbReference type="NCBI Taxonomy" id="1300307"/>
    <lineage>
        <taxon>Bacteria</taxon>
        <taxon>Pseudomonadati</taxon>
        <taxon>Pseudomonadota</taxon>
        <taxon>Alphaproteobacteria</taxon>
        <taxon>Hyphomicrobiales</taxon>
        <taxon>Phyllobacteriaceae</taxon>
        <taxon>Mesorhizobium</taxon>
    </lineage>
</organism>
<comment type="caution">
    <text evidence="1">The sequence shown here is derived from an EMBL/GenBank/DDBJ whole genome shotgun (WGS) entry which is preliminary data.</text>
</comment>
<gene>
    <name evidence="1" type="ORF">D3227_21200</name>
</gene>
<proteinExistence type="predicted"/>
<dbReference type="Proteomes" id="UP000272706">
    <property type="component" value="Unassembled WGS sequence"/>
</dbReference>
<dbReference type="AlphaFoldDB" id="A0A3A5KY56"/>
<protein>
    <submittedName>
        <fullName evidence="1">Uncharacterized protein</fullName>
    </submittedName>
</protein>
<evidence type="ECO:0000313" key="2">
    <source>
        <dbReference type="Proteomes" id="UP000272706"/>
    </source>
</evidence>
<keyword evidence="2" id="KW-1185">Reference proteome</keyword>
<accession>A0A3A5KY56</accession>
<name>A0A3A5KY56_9HYPH</name>
<dbReference type="EMBL" id="QZWZ01000016">
    <property type="protein sequence ID" value="RJT36218.1"/>
    <property type="molecule type" value="Genomic_DNA"/>
</dbReference>
<reference evidence="1 2" key="1">
    <citation type="submission" date="2018-09" db="EMBL/GenBank/DDBJ databases">
        <title>Mesorhizobium carmichaelinearum sp. nov. isolated from Carmichaelinea spp. root nodules in New Zealand.</title>
        <authorList>
            <person name="De Meyer S.E."/>
        </authorList>
    </citation>
    <scope>NUCLEOTIDE SEQUENCE [LARGE SCALE GENOMIC DNA]</scope>
    <source>
        <strain evidence="1 2">ICMP19557</strain>
    </source>
</reference>
<evidence type="ECO:0000313" key="1">
    <source>
        <dbReference type="EMBL" id="RJT36218.1"/>
    </source>
</evidence>